<dbReference type="Gene3D" id="2.40.110.10">
    <property type="entry name" value="Butyryl-CoA Dehydrogenase, subunit A, domain 2"/>
    <property type="match status" value="1"/>
</dbReference>
<dbReference type="AlphaFoldDB" id="A0A3B1AYU2"/>
<organism evidence="20">
    <name type="scientific">hydrothermal vent metagenome</name>
    <dbReference type="NCBI Taxonomy" id="652676"/>
    <lineage>
        <taxon>unclassified sequences</taxon>
        <taxon>metagenomes</taxon>
        <taxon>ecological metagenomes</taxon>
    </lineage>
</organism>
<dbReference type="InterPro" id="IPR009100">
    <property type="entry name" value="AcylCoA_DH/oxidase_NM_dom_sf"/>
</dbReference>
<feature type="domain" description="Acyl-CoA dehydrogenase C-terminal bacterial-type" evidence="19">
    <location>
        <begin position="518"/>
        <end position="801"/>
    </location>
</feature>
<dbReference type="SUPFAM" id="SSF47203">
    <property type="entry name" value="Acyl-CoA dehydrogenase C-terminal domain-like"/>
    <property type="match status" value="1"/>
</dbReference>
<comment type="pathway">
    <text evidence="2">Lipid metabolism; fatty acid beta-oxidation.</text>
</comment>
<evidence type="ECO:0000256" key="5">
    <source>
        <dbReference type="ARBA" id="ARBA00012040"/>
    </source>
</evidence>
<dbReference type="InterPro" id="IPR037069">
    <property type="entry name" value="AcylCoA_DH/ox_N_sf"/>
</dbReference>
<evidence type="ECO:0000256" key="8">
    <source>
        <dbReference type="ARBA" id="ARBA00022827"/>
    </source>
</evidence>
<keyword evidence="15" id="KW-0812">Transmembrane</keyword>
<evidence type="ECO:0000256" key="1">
    <source>
        <dbReference type="ARBA" id="ARBA00001974"/>
    </source>
</evidence>
<keyword evidence="9" id="KW-0276">Fatty acid metabolism</keyword>
<keyword evidence="8" id="KW-0274">FAD</keyword>
<dbReference type="EMBL" id="UOFX01000020">
    <property type="protein sequence ID" value="VAX06971.1"/>
    <property type="molecule type" value="Genomic_DNA"/>
</dbReference>
<evidence type="ECO:0000259" key="18">
    <source>
        <dbReference type="Pfam" id="PF02771"/>
    </source>
</evidence>
<dbReference type="PANTHER" id="PTHR48083:SF33">
    <property type="entry name" value="ACYL-COENZYME A DEHYDROGENASE"/>
    <property type="match status" value="1"/>
</dbReference>
<dbReference type="PANTHER" id="PTHR48083">
    <property type="entry name" value="MEDIUM-CHAIN SPECIFIC ACYL-COA DEHYDROGENASE, MITOCHONDRIAL-RELATED"/>
    <property type="match status" value="1"/>
</dbReference>
<dbReference type="GO" id="GO:0005737">
    <property type="term" value="C:cytoplasm"/>
    <property type="evidence" value="ECO:0007669"/>
    <property type="project" value="TreeGrafter"/>
</dbReference>
<dbReference type="GO" id="GO:0004466">
    <property type="term" value="F:long-chain fatty acyl-CoA dehydrogenase activity"/>
    <property type="evidence" value="ECO:0007669"/>
    <property type="project" value="UniProtKB-EC"/>
</dbReference>
<evidence type="ECO:0000259" key="19">
    <source>
        <dbReference type="Pfam" id="PF09317"/>
    </source>
</evidence>
<keyword evidence="11" id="KW-0443">Lipid metabolism</keyword>
<comment type="catalytic activity">
    <reaction evidence="13">
        <text>a long-chain 2,3-saturated fatty acyl-CoA + oxidized [electron-transfer flavoprotein] + H(+) = a long-chain (2E)-enoyl-CoA + reduced [electron-transfer flavoprotein]</text>
        <dbReference type="Rhea" id="RHEA:17721"/>
        <dbReference type="Rhea" id="RHEA-COMP:10685"/>
        <dbReference type="Rhea" id="RHEA-COMP:10686"/>
        <dbReference type="ChEBI" id="CHEBI:15378"/>
        <dbReference type="ChEBI" id="CHEBI:57692"/>
        <dbReference type="ChEBI" id="CHEBI:58307"/>
        <dbReference type="ChEBI" id="CHEBI:83721"/>
        <dbReference type="ChEBI" id="CHEBI:83727"/>
        <dbReference type="EC" id="1.3.8.8"/>
    </reaction>
</comment>
<dbReference type="Gene3D" id="1.20.140.10">
    <property type="entry name" value="Butyryl-CoA Dehydrogenase, subunit A, domain 3"/>
    <property type="match status" value="1"/>
</dbReference>
<dbReference type="GO" id="GO:0050660">
    <property type="term" value="F:flavin adenine dinucleotide binding"/>
    <property type="evidence" value="ECO:0007669"/>
    <property type="project" value="InterPro"/>
</dbReference>
<evidence type="ECO:0000313" key="20">
    <source>
        <dbReference type="EMBL" id="VAX06971.1"/>
    </source>
</evidence>
<feature type="region of interest" description="Disordered" evidence="14">
    <location>
        <begin position="806"/>
        <end position="836"/>
    </location>
</feature>
<evidence type="ECO:0000256" key="10">
    <source>
        <dbReference type="ARBA" id="ARBA00023002"/>
    </source>
</evidence>
<dbReference type="Pfam" id="PF02771">
    <property type="entry name" value="Acyl-CoA_dh_N"/>
    <property type="match status" value="1"/>
</dbReference>
<dbReference type="InterPro" id="IPR006091">
    <property type="entry name" value="Acyl-CoA_Oxase/DH_mid-dom"/>
</dbReference>
<dbReference type="InterPro" id="IPR036250">
    <property type="entry name" value="AcylCo_DH-like_C"/>
</dbReference>
<keyword evidence="10" id="KW-0560">Oxidoreductase</keyword>
<evidence type="ECO:0000259" key="17">
    <source>
        <dbReference type="Pfam" id="PF02770"/>
    </source>
</evidence>
<evidence type="ECO:0000256" key="14">
    <source>
        <dbReference type="SAM" id="MobiDB-lite"/>
    </source>
</evidence>
<dbReference type="InterPro" id="IPR013786">
    <property type="entry name" value="AcylCoA_DH/ox_N"/>
</dbReference>
<dbReference type="FunFam" id="2.40.110.10:FF:000010">
    <property type="entry name" value="Acyl-CoA dehydrogenase"/>
    <property type="match status" value="1"/>
</dbReference>
<dbReference type="InterPro" id="IPR046373">
    <property type="entry name" value="Acyl-CoA_Oxase/DH_mid-dom_sf"/>
</dbReference>
<evidence type="ECO:0000256" key="11">
    <source>
        <dbReference type="ARBA" id="ARBA00023098"/>
    </source>
</evidence>
<dbReference type="FunFam" id="1.10.540.10:FF:000004">
    <property type="entry name" value="Acyl-CoA dehydrogenase"/>
    <property type="match status" value="1"/>
</dbReference>
<dbReference type="UniPathway" id="UPA00659"/>
<dbReference type="NCBIfam" id="NF009586">
    <property type="entry name" value="PRK13026.1"/>
    <property type="match status" value="1"/>
</dbReference>
<comment type="catalytic activity">
    <reaction evidence="12">
        <text>a medium-chain 2,3-saturated fatty acyl-CoA + oxidized [electron-transfer flavoprotein] + H(+) = a medium-chain (2E)-enoyl-CoA + reduced [electron-transfer flavoprotein]</text>
        <dbReference type="Rhea" id="RHEA:14477"/>
        <dbReference type="Rhea" id="RHEA-COMP:10685"/>
        <dbReference type="Rhea" id="RHEA-COMP:10686"/>
        <dbReference type="ChEBI" id="CHEBI:15378"/>
        <dbReference type="ChEBI" id="CHEBI:57692"/>
        <dbReference type="ChEBI" id="CHEBI:58307"/>
        <dbReference type="ChEBI" id="CHEBI:83723"/>
        <dbReference type="ChEBI" id="CHEBI:83726"/>
        <dbReference type="EC" id="1.3.8.7"/>
    </reaction>
</comment>
<accession>A0A3B1AYU2</accession>
<evidence type="ECO:0000256" key="4">
    <source>
        <dbReference type="ARBA" id="ARBA00012033"/>
    </source>
</evidence>
<dbReference type="Pfam" id="PF09317">
    <property type="entry name" value="ACDH_C"/>
    <property type="match status" value="1"/>
</dbReference>
<evidence type="ECO:0000256" key="2">
    <source>
        <dbReference type="ARBA" id="ARBA00005005"/>
    </source>
</evidence>
<keyword evidence="15" id="KW-1133">Transmembrane helix</keyword>
<feature type="domain" description="Acyl-CoA dehydrogenase/oxidase C-terminal" evidence="16">
    <location>
        <begin position="364"/>
        <end position="511"/>
    </location>
</feature>
<evidence type="ECO:0000256" key="13">
    <source>
        <dbReference type="ARBA" id="ARBA00049247"/>
    </source>
</evidence>
<protein>
    <recommendedName>
        <fullName evidence="6">Acyl-coenzyme A dehydrogenase</fullName>
        <ecNumber evidence="4">1.3.8.7</ecNumber>
        <ecNumber evidence="5">1.3.8.8</ecNumber>
    </recommendedName>
</protein>
<dbReference type="GO" id="GO:0070991">
    <property type="term" value="F:medium-chain fatty acyl-CoA dehydrogenase activity"/>
    <property type="evidence" value="ECO:0007669"/>
    <property type="project" value="UniProtKB-EC"/>
</dbReference>
<keyword evidence="7" id="KW-0285">Flavoprotein</keyword>
<keyword evidence="15" id="KW-0472">Membrane</keyword>
<dbReference type="InterPro" id="IPR015396">
    <property type="entry name" value="FadE_C"/>
</dbReference>
<dbReference type="FunFam" id="1.20.140.10:FF:000009">
    <property type="entry name" value="Acyl-CoA dehydrogenase"/>
    <property type="match status" value="1"/>
</dbReference>
<evidence type="ECO:0000256" key="15">
    <source>
        <dbReference type="SAM" id="Phobius"/>
    </source>
</evidence>
<evidence type="ECO:0000256" key="7">
    <source>
        <dbReference type="ARBA" id="ARBA00022630"/>
    </source>
</evidence>
<feature type="domain" description="Acyl-CoA oxidase/dehydrogenase middle" evidence="17">
    <location>
        <begin position="241"/>
        <end position="331"/>
    </location>
</feature>
<dbReference type="SUPFAM" id="SSF56645">
    <property type="entry name" value="Acyl-CoA dehydrogenase NM domain-like"/>
    <property type="match status" value="1"/>
</dbReference>
<dbReference type="EC" id="1.3.8.7" evidence="4"/>
<feature type="compositionally biased region" description="Basic residues" evidence="14">
    <location>
        <begin position="813"/>
        <end position="836"/>
    </location>
</feature>
<feature type="domain" description="Acyl-CoA dehydrogenase/oxidase N-terminal" evidence="18">
    <location>
        <begin position="145"/>
        <end position="235"/>
    </location>
</feature>
<reference evidence="20" key="1">
    <citation type="submission" date="2018-06" db="EMBL/GenBank/DDBJ databases">
        <authorList>
            <person name="Zhirakovskaya E."/>
        </authorList>
    </citation>
    <scope>NUCLEOTIDE SEQUENCE</scope>
</reference>
<dbReference type="GO" id="GO:0033539">
    <property type="term" value="P:fatty acid beta-oxidation using acyl-CoA dehydrogenase"/>
    <property type="evidence" value="ECO:0007669"/>
    <property type="project" value="InterPro"/>
</dbReference>
<dbReference type="EC" id="1.3.8.8" evidence="5"/>
<dbReference type="Pfam" id="PF00441">
    <property type="entry name" value="Acyl-CoA_dh_1"/>
    <property type="match status" value="1"/>
</dbReference>
<dbReference type="Pfam" id="PF02770">
    <property type="entry name" value="Acyl-CoA_dh_M"/>
    <property type="match status" value="1"/>
</dbReference>
<dbReference type="InterPro" id="IPR050741">
    <property type="entry name" value="Acyl-CoA_dehydrogenase"/>
</dbReference>
<gene>
    <name evidence="20" type="ORF">MNBD_GAMMA26-1997</name>
</gene>
<proteinExistence type="inferred from homology"/>
<sequence length="836" mass="91720">MEVLVTLIIIGAFWTLAYQQVSGKVWLASIGLLLVFVTASGAFNGSVVLLLWAAAILIGGLLWHPELRQRYISTHLLKKFRDVLPPMSDTEREALEAGTVWWDGELFSGRPDWNKLLEAPAPKLSQEEQDFLDGPVEELCLMLDDWNITQEELGLPPAVWEFIGKHRFFGMIIPKAYGGLEFSALAHSTIVMKISSRSVTAAVTIMVPNSLGPAKLLLHDGTEAQKDYYLPRLAKAQEIPCFALTGPDAGSDAGAMPDRGVVCRGQFEGKEVLGICVNWDKRYITLGPVATVIGLAFKLFDPDHLLGDEEELGITVALIPTDTPGITIGARHIPLNIPFQNGPNYGHDVFVPMEWIIGGQTGIGQGWRMLMDCLAEGRSISLPALATGAGKAASRYTGAYARIRRQFNMPIGYFEGVEEALARIAALTYQMDAARSITLGALDSGEMPSVVSAIIKYHLTERYRKVTNDAMDIQGGSGICLGPNNLLGRVYQAIPISITVEGANILTRSMIIFGQGAIRCHPYVLKEFTAAQTSDNGEALKQFDDAIFGHISFLLSNLARSFFLGLSRGKCSTCPPKGPNKRYFQYLNWMSASFALCADVAMMTLGGELKRKERLSARLGDVLSELYLASAVLKHFENQGSHASDLPLLRWALDDGLYRMQESLRSLLRNLPNRPLAFILRYLIFPTGMPFVEPDDRRGHEAARLLLSQSEARDRLTAGIFITNDPETAVGRLELALALAGQVAPIEKALSKARRKGTISGKTMLELAAEGQKAGVITEEEASLLGDMETLRSQVIQVDSFDNYGKPKEKKTVAKKKAVKKKVQKKKVVKKQVKNS</sequence>
<evidence type="ECO:0000256" key="9">
    <source>
        <dbReference type="ARBA" id="ARBA00022832"/>
    </source>
</evidence>
<evidence type="ECO:0000256" key="12">
    <source>
        <dbReference type="ARBA" id="ARBA00047882"/>
    </source>
</evidence>
<feature type="transmembrane region" description="Helical" evidence="15">
    <location>
        <begin position="29"/>
        <end position="62"/>
    </location>
</feature>
<dbReference type="Gene3D" id="1.10.540.10">
    <property type="entry name" value="Acyl-CoA dehydrogenase/oxidase, N-terminal domain"/>
    <property type="match status" value="1"/>
</dbReference>
<dbReference type="InterPro" id="IPR009075">
    <property type="entry name" value="AcylCo_DH/oxidase_C"/>
</dbReference>
<name>A0A3B1AYU2_9ZZZZ</name>
<evidence type="ECO:0000256" key="3">
    <source>
        <dbReference type="ARBA" id="ARBA00009347"/>
    </source>
</evidence>
<comment type="similarity">
    <text evidence="3">Belongs to the acyl-CoA dehydrogenase family.</text>
</comment>
<dbReference type="NCBIfam" id="NF007000">
    <property type="entry name" value="PRK09463.1"/>
    <property type="match status" value="1"/>
</dbReference>
<evidence type="ECO:0000256" key="6">
    <source>
        <dbReference type="ARBA" id="ARBA00020144"/>
    </source>
</evidence>
<comment type="cofactor">
    <cofactor evidence="1">
        <name>FAD</name>
        <dbReference type="ChEBI" id="CHEBI:57692"/>
    </cofactor>
</comment>
<evidence type="ECO:0000259" key="16">
    <source>
        <dbReference type="Pfam" id="PF00441"/>
    </source>
</evidence>